<proteinExistence type="predicted"/>
<name>F0EQ35_ENTCA</name>
<protein>
    <submittedName>
        <fullName evidence="1">Uncharacterized protein</fullName>
    </submittedName>
</protein>
<sequence length="88" mass="10036">MTSESGWMNFPEIVKEVQKIRAAISDGRASPMNYHDANGIKVIDQESNVRKYSTINECVINEKLCRATIMKHIKNRSKAKDGRTFSTF</sequence>
<evidence type="ECO:0000313" key="2">
    <source>
        <dbReference type="Proteomes" id="UP000004835"/>
    </source>
</evidence>
<evidence type="ECO:0000313" key="1">
    <source>
        <dbReference type="EMBL" id="EGC67797.1"/>
    </source>
</evidence>
<dbReference type="AlphaFoldDB" id="F0EQ35"/>
<dbReference type="HOGENOM" id="CLU_160566_0_0_9"/>
<accession>F0EQ35</accession>
<dbReference type="Proteomes" id="UP000004835">
    <property type="component" value="Unassembled WGS sequence"/>
</dbReference>
<reference evidence="1 2" key="1">
    <citation type="submission" date="2011-01" db="EMBL/GenBank/DDBJ databases">
        <authorList>
            <person name="Muzny D."/>
            <person name="Qin X."/>
            <person name="Deng J."/>
            <person name="Jiang H."/>
            <person name="Liu Y."/>
            <person name="Qu J."/>
            <person name="Song X.-Z."/>
            <person name="Zhang L."/>
            <person name="Thornton R."/>
            <person name="Coyle M."/>
            <person name="Francisco L."/>
            <person name="Jackson L."/>
            <person name="Javaid M."/>
            <person name="Korchina V."/>
            <person name="Kovar C."/>
            <person name="Mata R."/>
            <person name="Mathew T."/>
            <person name="Ngo R."/>
            <person name="Nguyen L."/>
            <person name="Nguyen N."/>
            <person name="Okwuonu G."/>
            <person name="Ongeri F."/>
            <person name="Pham C."/>
            <person name="Simmons D."/>
            <person name="Wilczek-Boney K."/>
            <person name="Hale W."/>
            <person name="Jakkamsetti A."/>
            <person name="Pham P."/>
            <person name="Ruth R."/>
            <person name="San Lucas F."/>
            <person name="Warren J."/>
            <person name="Zhang J."/>
            <person name="Zhao Z."/>
            <person name="Zhou C."/>
            <person name="Zhu D."/>
            <person name="Lee S."/>
            <person name="Bess C."/>
            <person name="Blankenburg K."/>
            <person name="Forbes L."/>
            <person name="Fu Q."/>
            <person name="Gubbala S."/>
            <person name="Hirani K."/>
            <person name="Jayaseelan J.C."/>
            <person name="Lara F."/>
            <person name="Munidasa M."/>
            <person name="Palculict T."/>
            <person name="Patil S."/>
            <person name="Pu L.-L."/>
            <person name="Saada N."/>
            <person name="Tang L."/>
            <person name="Weissenberger G."/>
            <person name="Zhu Y."/>
            <person name="Hemphill L."/>
            <person name="Shang Y."/>
            <person name="Youmans B."/>
            <person name="Ayvaz T."/>
            <person name="Ross M."/>
            <person name="Santibanez J."/>
            <person name="Aqrawi P."/>
            <person name="Gross S."/>
            <person name="Joshi V."/>
            <person name="Fowler G."/>
            <person name="Nazareth L."/>
            <person name="Reid J."/>
            <person name="Worley K."/>
            <person name="Petrosino J."/>
            <person name="Highlander S."/>
            <person name="Gibbs R."/>
        </authorList>
    </citation>
    <scope>NUCLEOTIDE SEQUENCE [LARGE SCALE GENOMIC DNA]</scope>
    <source>
        <strain evidence="1 2">ATCC 12755</strain>
    </source>
</reference>
<organism evidence="1 2">
    <name type="scientific">Enterococcus casseliflavus ATCC 12755</name>
    <dbReference type="NCBI Taxonomy" id="888066"/>
    <lineage>
        <taxon>Bacteria</taxon>
        <taxon>Bacillati</taxon>
        <taxon>Bacillota</taxon>
        <taxon>Bacilli</taxon>
        <taxon>Lactobacillales</taxon>
        <taxon>Enterococcaceae</taxon>
        <taxon>Enterococcus</taxon>
    </lineage>
</organism>
<gene>
    <name evidence="1" type="ORF">HMPREF9087_3527</name>
</gene>
<comment type="caution">
    <text evidence="1">The sequence shown here is derived from an EMBL/GenBank/DDBJ whole genome shotgun (WGS) entry which is preliminary data.</text>
</comment>
<dbReference type="EMBL" id="AEWT01000044">
    <property type="protein sequence ID" value="EGC67797.1"/>
    <property type="molecule type" value="Genomic_DNA"/>
</dbReference>